<name>A0A918DQ97_9ACTN</name>
<keyword evidence="7" id="KW-1185">Reference proteome</keyword>
<evidence type="ECO:0000256" key="4">
    <source>
        <dbReference type="PROSITE-ProRule" id="PRU00409"/>
    </source>
</evidence>
<accession>A0A918DQ97</accession>
<dbReference type="Gene3D" id="3.30.470.20">
    <property type="entry name" value="ATP-grasp fold, B domain"/>
    <property type="match status" value="1"/>
</dbReference>
<evidence type="ECO:0000259" key="5">
    <source>
        <dbReference type="PROSITE" id="PS50975"/>
    </source>
</evidence>
<evidence type="ECO:0000256" key="2">
    <source>
        <dbReference type="ARBA" id="ARBA00022741"/>
    </source>
</evidence>
<dbReference type="GO" id="GO:0016874">
    <property type="term" value="F:ligase activity"/>
    <property type="evidence" value="ECO:0007669"/>
    <property type="project" value="UniProtKB-KW"/>
</dbReference>
<dbReference type="PROSITE" id="PS50975">
    <property type="entry name" value="ATP_GRASP"/>
    <property type="match status" value="1"/>
</dbReference>
<keyword evidence="2 4" id="KW-0547">Nucleotide-binding</keyword>
<dbReference type="AlphaFoldDB" id="A0A918DQ97"/>
<dbReference type="Pfam" id="PF13535">
    <property type="entry name" value="ATP-grasp_4"/>
    <property type="match status" value="1"/>
</dbReference>
<evidence type="ECO:0000256" key="1">
    <source>
        <dbReference type="ARBA" id="ARBA00022598"/>
    </source>
</evidence>
<evidence type="ECO:0000313" key="7">
    <source>
        <dbReference type="Proteomes" id="UP000646523"/>
    </source>
</evidence>
<dbReference type="Gene3D" id="3.30.1490.20">
    <property type="entry name" value="ATP-grasp fold, A domain"/>
    <property type="match status" value="1"/>
</dbReference>
<dbReference type="GO" id="GO:0046872">
    <property type="term" value="F:metal ion binding"/>
    <property type="evidence" value="ECO:0007669"/>
    <property type="project" value="InterPro"/>
</dbReference>
<protein>
    <submittedName>
        <fullName evidence="6">Carboxylate--amine ligase</fullName>
    </submittedName>
</protein>
<evidence type="ECO:0000313" key="6">
    <source>
        <dbReference type="EMBL" id="GGO79797.1"/>
    </source>
</evidence>
<feature type="domain" description="ATP-grasp" evidence="5">
    <location>
        <begin position="113"/>
        <end position="303"/>
    </location>
</feature>
<reference evidence="6" key="2">
    <citation type="submission" date="2020-09" db="EMBL/GenBank/DDBJ databases">
        <authorList>
            <person name="Sun Q."/>
            <person name="Zhou Y."/>
        </authorList>
    </citation>
    <scope>NUCLEOTIDE SEQUENCE</scope>
    <source>
        <strain evidence="6">CGMCC 4.7368</strain>
    </source>
</reference>
<keyword evidence="3 4" id="KW-0067">ATP-binding</keyword>
<dbReference type="Gene3D" id="3.40.50.20">
    <property type="match status" value="1"/>
</dbReference>
<dbReference type="EMBL" id="BMNH01000029">
    <property type="protein sequence ID" value="GGO79797.1"/>
    <property type="molecule type" value="Genomic_DNA"/>
</dbReference>
<proteinExistence type="predicted"/>
<dbReference type="InterPro" id="IPR013815">
    <property type="entry name" value="ATP_grasp_subdomain_1"/>
</dbReference>
<dbReference type="InterPro" id="IPR052032">
    <property type="entry name" value="ATP-dep_AA_Ligase"/>
</dbReference>
<dbReference type="Proteomes" id="UP000646523">
    <property type="component" value="Unassembled WGS sequence"/>
</dbReference>
<dbReference type="GO" id="GO:0005524">
    <property type="term" value="F:ATP binding"/>
    <property type="evidence" value="ECO:0007669"/>
    <property type="project" value="UniProtKB-UniRule"/>
</dbReference>
<dbReference type="PANTHER" id="PTHR43585">
    <property type="entry name" value="FUMIPYRROLE BIOSYNTHESIS PROTEIN C"/>
    <property type="match status" value="1"/>
</dbReference>
<reference evidence="6" key="1">
    <citation type="journal article" date="2014" name="Int. J. Syst. Evol. Microbiol.">
        <title>Complete genome sequence of Corynebacterium casei LMG S-19264T (=DSM 44701T), isolated from a smear-ripened cheese.</title>
        <authorList>
            <consortium name="US DOE Joint Genome Institute (JGI-PGF)"/>
            <person name="Walter F."/>
            <person name="Albersmeier A."/>
            <person name="Kalinowski J."/>
            <person name="Ruckert C."/>
        </authorList>
    </citation>
    <scope>NUCLEOTIDE SEQUENCE</scope>
    <source>
        <strain evidence="6">CGMCC 4.7368</strain>
    </source>
</reference>
<organism evidence="6 7">
    <name type="scientific">Nonomuraea cavernae</name>
    <dbReference type="NCBI Taxonomy" id="2045107"/>
    <lineage>
        <taxon>Bacteria</taxon>
        <taxon>Bacillati</taxon>
        <taxon>Actinomycetota</taxon>
        <taxon>Actinomycetes</taxon>
        <taxon>Streptosporangiales</taxon>
        <taxon>Streptosporangiaceae</taxon>
        <taxon>Nonomuraea</taxon>
    </lineage>
</organism>
<comment type="caution">
    <text evidence="6">The sequence shown here is derived from an EMBL/GenBank/DDBJ whole genome shotgun (WGS) entry which is preliminary data.</text>
</comment>
<evidence type="ECO:0000256" key="3">
    <source>
        <dbReference type="ARBA" id="ARBA00022840"/>
    </source>
</evidence>
<sequence>MSELLMVHRIPGSVTPLGDWLAEVADRVTLVTGDEAFGPYRASFPHVYAVPGYSDNPAVDVLLDEVCRQRPISTLVHVTEDDILRCARARDRHDIPGLRYSEALPWRDKYLMKQRVRAAGVAVPDFAVPRDAGEALAFAGRAGYPVVVKPRTGFASHGVELVRDPERLAEVVGGRDPDDVLLESFVPGEVYHVDGFMHEGEILYVSASRYINNCLSFQDSVPLGSVQLDCDDPEFARLAELAGQVVAGLPPVDFSPFHLEVFADGERLVFCEIACRLGGAHIMETLTYATGVNPAQLWIRHQAGLEHGPGVRLGDSGRSYGWLLVPPRRGRLTAIREPDGHPYIKDFIVKTAVPRDFDGAHGSTDSYLAFVVEGDNSAQAEQRLRACIRLADTITDWEVSDDEL</sequence>
<dbReference type="InterPro" id="IPR011761">
    <property type="entry name" value="ATP-grasp"/>
</dbReference>
<dbReference type="RefSeq" id="WP_189128026.1">
    <property type="nucleotide sequence ID" value="NZ_BMNH01000029.1"/>
</dbReference>
<dbReference type="PANTHER" id="PTHR43585:SF2">
    <property type="entry name" value="ATP-GRASP ENZYME FSQD"/>
    <property type="match status" value="1"/>
</dbReference>
<keyword evidence="1 6" id="KW-0436">Ligase</keyword>
<dbReference type="SUPFAM" id="SSF56059">
    <property type="entry name" value="Glutathione synthetase ATP-binding domain-like"/>
    <property type="match status" value="1"/>
</dbReference>
<gene>
    <name evidence="6" type="primary">nikS</name>
    <name evidence="6" type="ORF">GCM10012289_64980</name>
</gene>